<organism evidence="1 2">
    <name type="scientific">Escherichia coli</name>
    <dbReference type="NCBI Taxonomy" id="562"/>
    <lineage>
        <taxon>Bacteria</taxon>
        <taxon>Pseudomonadati</taxon>
        <taxon>Pseudomonadota</taxon>
        <taxon>Gammaproteobacteria</taxon>
        <taxon>Enterobacterales</taxon>
        <taxon>Enterobacteriaceae</taxon>
        <taxon>Escherichia</taxon>
    </lineage>
</organism>
<dbReference type="EMBL" id="UGCP01000002">
    <property type="protein sequence ID" value="STI83409.1"/>
    <property type="molecule type" value="Genomic_DNA"/>
</dbReference>
<gene>
    <name evidence="1" type="ORF">NCTC8622_02432</name>
</gene>
<sequence>MEHELHYIGIDTAKEKLDVDVLRPDGRHRTKNSLTPLKGTMSW</sequence>
<evidence type="ECO:0000313" key="2">
    <source>
        <dbReference type="Proteomes" id="UP000254079"/>
    </source>
</evidence>
<proteinExistence type="predicted"/>
<dbReference type="AlphaFoldDB" id="A0A376U228"/>
<protein>
    <submittedName>
        <fullName evidence="1">Transposase</fullName>
    </submittedName>
</protein>
<accession>A0A376U228</accession>
<name>A0A376U228_ECOLX</name>
<dbReference type="Proteomes" id="UP000254079">
    <property type="component" value="Unassembled WGS sequence"/>
</dbReference>
<evidence type="ECO:0000313" key="1">
    <source>
        <dbReference type="EMBL" id="STI83409.1"/>
    </source>
</evidence>
<reference evidence="1 2" key="1">
    <citation type="submission" date="2018-06" db="EMBL/GenBank/DDBJ databases">
        <authorList>
            <consortium name="Pathogen Informatics"/>
            <person name="Doyle S."/>
        </authorList>
    </citation>
    <scope>NUCLEOTIDE SEQUENCE [LARGE SCALE GENOMIC DNA]</scope>
    <source>
        <strain evidence="1 2">NCTC8622</strain>
    </source>
</reference>